<proteinExistence type="inferred from homology"/>
<evidence type="ECO:0000256" key="7">
    <source>
        <dbReference type="PIRNR" id="PIRNR016636"/>
    </source>
</evidence>
<dbReference type="Proteomes" id="UP000615234">
    <property type="component" value="Unassembled WGS sequence"/>
</dbReference>
<evidence type="ECO:0000256" key="1">
    <source>
        <dbReference type="ARBA" id="ARBA00004651"/>
    </source>
</evidence>
<evidence type="ECO:0000313" key="10">
    <source>
        <dbReference type="Proteomes" id="UP000615234"/>
    </source>
</evidence>
<feature type="transmembrane region" description="Helical" evidence="8">
    <location>
        <begin position="28"/>
        <end position="58"/>
    </location>
</feature>
<feature type="transmembrane region" description="Helical" evidence="8">
    <location>
        <begin position="97"/>
        <end position="119"/>
    </location>
</feature>
<gene>
    <name evidence="9" type="ORF">H8S09_09820</name>
</gene>
<dbReference type="GO" id="GO:0042121">
    <property type="term" value="P:alginic acid biosynthetic process"/>
    <property type="evidence" value="ECO:0007669"/>
    <property type="project" value="InterPro"/>
</dbReference>
<feature type="transmembrane region" description="Helical" evidence="8">
    <location>
        <begin position="496"/>
        <end position="516"/>
    </location>
</feature>
<dbReference type="InterPro" id="IPR004299">
    <property type="entry name" value="MBOAT_fam"/>
</dbReference>
<feature type="transmembrane region" description="Helical" evidence="8">
    <location>
        <begin position="458"/>
        <end position="475"/>
    </location>
</feature>
<dbReference type="GO" id="GO:0005886">
    <property type="term" value="C:plasma membrane"/>
    <property type="evidence" value="ECO:0007669"/>
    <property type="project" value="UniProtKB-SubCell"/>
</dbReference>
<keyword evidence="5 8" id="KW-1133">Transmembrane helix</keyword>
<feature type="transmembrane region" description="Helical" evidence="8">
    <location>
        <begin position="139"/>
        <end position="160"/>
    </location>
</feature>
<dbReference type="EMBL" id="JACOOX010000005">
    <property type="protein sequence ID" value="MBC5663185.1"/>
    <property type="molecule type" value="Genomic_DNA"/>
</dbReference>
<keyword evidence="7" id="KW-0012">Acyltransferase</keyword>
<feature type="transmembrane region" description="Helical" evidence="8">
    <location>
        <begin position="404"/>
        <end position="422"/>
    </location>
</feature>
<dbReference type="InterPro" id="IPR028362">
    <property type="entry name" value="AlgI"/>
</dbReference>
<dbReference type="PIRSF" id="PIRSF500217">
    <property type="entry name" value="AlgI"/>
    <property type="match status" value="1"/>
</dbReference>
<comment type="subcellular location">
    <subcellularLocation>
        <location evidence="1">Cell membrane</location>
        <topology evidence="1">Multi-pass membrane protein</topology>
    </subcellularLocation>
</comment>
<keyword evidence="10" id="KW-1185">Reference proteome</keyword>
<dbReference type="PANTHER" id="PTHR13285:SF18">
    <property type="entry name" value="PROTEIN-CYSTEINE N-PALMITOYLTRANSFERASE RASP"/>
    <property type="match status" value="1"/>
</dbReference>
<keyword evidence="3 7" id="KW-1003">Cell membrane</keyword>
<evidence type="ECO:0000256" key="3">
    <source>
        <dbReference type="ARBA" id="ARBA00022475"/>
    </source>
</evidence>
<evidence type="ECO:0000313" key="9">
    <source>
        <dbReference type="EMBL" id="MBC5663185.1"/>
    </source>
</evidence>
<dbReference type="PIRSF" id="PIRSF016636">
    <property type="entry name" value="AlgI_DltB"/>
    <property type="match status" value="1"/>
</dbReference>
<sequence>MSVVSYIFIVFLAFTVLIYYIVPKKIQWWVFLAASVVFYAYSGIDDLLIVVGTAFLVYPLTMLMEKNLEEQDRLLLDADKRAARKIKTAQKKKRKKYLVLALLIVIGALIVFKVTGFAIENIKRFLPYEAIQRIPDWHFPAPLGVSFYSFMMISYLVDVYNGRIHAQKNFLKYLSYVLYFPHITQGPIARYELVAHQLWEKHKFDYDTVIKGTWLILWGALKKMVMADRISPFVTEVFKHSDQYEGMIFFLAAVMYSIQIYCDFSGCMDIVRGASECFGITLGENFRRPYFSQTLPEFWRRWHISLGAFFREYVFYPVSTSKILLKWNTKVRKYLGNAIGTGFASCVPILCVWILTGLWHGAKWNYIGWGLFHGILICLSTLFEQPVAKLTEKLNIRTNCISWNIFRMLRTFLLCVIGRIIFMGSGIRASFHMIASCVVDRGTFYDIINTFALSQREWGLVLIGCMILLCVSVAQEIREQMGIKEDIRSWLLRQNLWLRWLVLIVGILCVLTFGVYGSGSQIAFIYEQF</sequence>
<keyword evidence="7" id="KW-0808">Transferase</keyword>
<evidence type="ECO:0000256" key="2">
    <source>
        <dbReference type="ARBA" id="ARBA00010323"/>
    </source>
</evidence>
<feature type="transmembrane region" description="Helical" evidence="8">
    <location>
        <begin position="5"/>
        <end position="22"/>
    </location>
</feature>
<dbReference type="RefSeq" id="WP_186847805.1">
    <property type="nucleotide sequence ID" value="NZ_JACOOX010000005.1"/>
</dbReference>
<protein>
    <submittedName>
        <fullName evidence="9">MBOAT family protein</fullName>
    </submittedName>
</protein>
<evidence type="ECO:0000256" key="8">
    <source>
        <dbReference type="SAM" id="Phobius"/>
    </source>
</evidence>
<evidence type="ECO:0000256" key="4">
    <source>
        <dbReference type="ARBA" id="ARBA00022692"/>
    </source>
</evidence>
<dbReference type="GO" id="GO:0016746">
    <property type="term" value="F:acyltransferase activity"/>
    <property type="evidence" value="ECO:0007669"/>
    <property type="project" value="UniProtKB-KW"/>
</dbReference>
<comment type="caution">
    <text evidence="9">The sequence shown here is derived from an EMBL/GenBank/DDBJ whole genome shotgun (WGS) entry which is preliminary data.</text>
</comment>
<dbReference type="PANTHER" id="PTHR13285">
    <property type="entry name" value="ACYLTRANSFERASE"/>
    <property type="match status" value="1"/>
</dbReference>
<evidence type="ECO:0000256" key="6">
    <source>
        <dbReference type="ARBA" id="ARBA00023136"/>
    </source>
</evidence>
<keyword evidence="4 8" id="KW-0812">Transmembrane</keyword>
<dbReference type="Pfam" id="PF03062">
    <property type="entry name" value="MBOAT"/>
    <property type="match status" value="1"/>
</dbReference>
<dbReference type="InterPro" id="IPR051085">
    <property type="entry name" value="MB_O-acyltransferase"/>
</dbReference>
<keyword evidence="6 7" id="KW-0472">Membrane</keyword>
<name>A0A8I0AQ73_9FIRM</name>
<evidence type="ECO:0000256" key="5">
    <source>
        <dbReference type="ARBA" id="ARBA00022989"/>
    </source>
</evidence>
<dbReference type="InterPro" id="IPR024194">
    <property type="entry name" value="Ac/AlaTfrase_AlgI/DltB"/>
</dbReference>
<dbReference type="AlphaFoldDB" id="A0A8I0AQ73"/>
<accession>A0A8I0AQ73</accession>
<comment type="similarity">
    <text evidence="2 7">Belongs to the membrane-bound acyltransferase family.</text>
</comment>
<feature type="transmembrane region" description="Helical" evidence="8">
    <location>
        <begin position="334"/>
        <end position="360"/>
    </location>
</feature>
<organism evidence="9 10">
    <name type="scientific">Coprococcus hominis</name>
    <name type="common">ex Liu et al. 2022</name>
    <dbReference type="NCBI Taxonomy" id="2763039"/>
    <lineage>
        <taxon>Bacteria</taxon>
        <taxon>Bacillati</taxon>
        <taxon>Bacillota</taxon>
        <taxon>Clostridia</taxon>
        <taxon>Lachnospirales</taxon>
        <taxon>Lachnospiraceae</taxon>
        <taxon>Coprococcus</taxon>
    </lineage>
</organism>
<reference evidence="9 10" key="1">
    <citation type="submission" date="2020-08" db="EMBL/GenBank/DDBJ databases">
        <title>Genome public.</title>
        <authorList>
            <person name="Liu C."/>
            <person name="Sun Q."/>
        </authorList>
    </citation>
    <scope>NUCLEOTIDE SEQUENCE [LARGE SCALE GENOMIC DNA]</scope>
    <source>
        <strain evidence="9 10">NSJ-10</strain>
    </source>
</reference>
<feature type="transmembrane region" description="Helical" evidence="8">
    <location>
        <begin position="366"/>
        <end position="383"/>
    </location>
</feature>